<dbReference type="EMBL" id="RBKT01000001">
    <property type="protein sequence ID" value="RKR88950.1"/>
    <property type="molecule type" value="Genomic_DNA"/>
</dbReference>
<dbReference type="InterPro" id="IPR043917">
    <property type="entry name" value="DUF5753"/>
</dbReference>
<evidence type="ECO:0000259" key="1">
    <source>
        <dbReference type="Pfam" id="PF19054"/>
    </source>
</evidence>
<dbReference type="AlphaFoldDB" id="A0A495JIQ7"/>
<evidence type="ECO:0000313" key="2">
    <source>
        <dbReference type="EMBL" id="RKR88950.1"/>
    </source>
</evidence>
<dbReference type="RefSeq" id="WP_121157488.1">
    <property type="nucleotide sequence ID" value="NZ_RBKT01000001.1"/>
</dbReference>
<gene>
    <name evidence="2" type="ORF">BDK92_3284</name>
</gene>
<sequence length="291" mass="32574">MPETVVGSTVPRRQLGRELRRLREQEARIPQVDAARALEWSVTKLWRLEGGELAVRALDVKAMCELYGADEQTTVALTAIAPHTKSKGWWHDYADIPPWFELFIGLEEAASKLREYHTDLVSGVLQTREYATAVFSKNARHVATEEVERRVAVRMKRARLLTRLDPAAASFDIVLEESVLRRRVGSQRIMAGQLRRLAEAGELPNVSIRVLPLGAALHAGALVGGSFTILDFPRREEPTTIYVEGLTGALYLDKQSEAEGYVWAFGDLSSAALDEASSRDLFWTIAREFDQ</sequence>
<accession>A0A495JIQ7</accession>
<reference evidence="2 3" key="1">
    <citation type="submission" date="2018-10" db="EMBL/GenBank/DDBJ databases">
        <title>Sequencing the genomes of 1000 actinobacteria strains.</title>
        <authorList>
            <person name="Klenk H.-P."/>
        </authorList>
    </citation>
    <scope>NUCLEOTIDE SEQUENCE [LARGE SCALE GENOMIC DNA]</scope>
    <source>
        <strain evidence="2 3">DSM 45175</strain>
    </source>
</reference>
<protein>
    <submittedName>
        <fullName evidence="2">Helix-turn-helix protein</fullName>
    </submittedName>
</protein>
<dbReference type="OrthoDB" id="5177725at2"/>
<name>A0A495JIQ7_9ACTN</name>
<evidence type="ECO:0000313" key="3">
    <source>
        <dbReference type="Proteomes" id="UP000277671"/>
    </source>
</evidence>
<dbReference type="Pfam" id="PF19054">
    <property type="entry name" value="DUF5753"/>
    <property type="match status" value="1"/>
</dbReference>
<organism evidence="2 3">
    <name type="scientific">Micromonospora pisi</name>
    <dbReference type="NCBI Taxonomy" id="589240"/>
    <lineage>
        <taxon>Bacteria</taxon>
        <taxon>Bacillati</taxon>
        <taxon>Actinomycetota</taxon>
        <taxon>Actinomycetes</taxon>
        <taxon>Micromonosporales</taxon>
        <taxon>Micromonosporaceae</taxon>
        <taxon>Micromonospora</taxon>
    </lineage>
</organism>
<proteinExistence type="predicted"/>
<feature type="domain" description="DUF5753" evidence="1">
    <location>
        <begin position="101"/>
        <end position="281"/>
    </location>
</feature>
<dbReference type="Proteomes" id="UP000277671">
    <property type="component" value="Unassembled WGS sequence"/>
</dbReference>
<dbReference type="Pfam" id="PF13560">
    <property type="entry name" value="HTH_31"/>
    <property type="match status" value="1"/>
</dbReference>
<keyword evidence="3" id="KW-1185">Reference proteome</keyword>
<comment type="caution">
    <text evidence="2">The sequence shown here is derived from an EMBL/GenBank/DDBJ whole genome shotgun (WGS) entry which is preliminary data.</text>
</comment>